<dbReference type="Proteomes" id="UP000271573">
    <property type="component" value="Chromosome"/>
</dbReference>
<dbReference type="RefSeq" id="WP_125566979.1">
    <property type="nucleotide sequence ID" value="NZ_AP019307.1"/>
</dbReference>
<dbReference type="NCBIfam" id="TIGR03089">
    <property type="entry name" value="TIGR03089 family protein"/>
    <property type="match status" value="1"/>
</dbReference>
<gene>
    <name evidence="1" type="ORF">Back2_08080</name>
</gene>
<name>A0A3G9ISC7_9ACTN</name>
<dbReference type="EMBL" id="AP019307">
    <property type="protein sequence ID" value="BBH16521.1"/>
    <property type="molecule type" value="Genomic_DNA"/>
</dbReference>
<reference evidence="1 2" key="1">
    <citation type="submission" date="2018-11" db="EMBL/GenBank/DDBJ databases">
        <title>Complete genome sequence of Nocardioides baekrokdamisoli strain KCTC 39748.</title>
        <authorList>
            <person name="Kang S.W."/>
            <person name="Lee K.C."/>
            <person name="Kim K.K."/>
            <person name="Kim J.S."/>
            <person name="Kim D.S."/>
            <person name="Ko S.H."/>
            <person name="Yang S.H."/>
            <person name="Shin Y.K."/>
            <person name="Lee J.S."/>
        </authorList>
    </citation>
    <scope>NUCLEOTIDE SEQUENCE [LARGE SCALE GENOMIC DNA]</scope>
    <source>
        <strain evidence="1 2">KCTC 39748</strain>
    </source>
</reference>
<protein>
    <submittedName>
        <fullName evidence="1">Acyl-CoA synthetase</fullName>
    </submittedName>
</protein>
<dbReference type="OrthoDB" id="3396763at2"/>
<dbReference type="InterPro" id="IPR017523">
    <property type="entry name" value="Rv3268"/>
</dbReference>
<sequence length="244" mass="25813">MTTYPAALARALRTNPGRPFVTFIDEGTGERIELSLTTYANWIAKASGLLVDEYGLERGQKIRIDLPPHWLGTIFVGAALNIGLVLTEGGADVVVLGPEAVAPVPGAVTLACSLLPLGVRFREGVPAGVHDVGEEIWGQPDAFTPWDPPQRDDVATSWDNATQETALAAAARFPTDGSRLLSEANPASPPGFASICIPLMTNGSLVLVTGADPERLEAIAASELVTDRFPAQVSRSARDHPSRL</sequence>
<proteinExistence type="predicted"/>
<evidence type="ECO:0000313" key="1">
    <source>
        <dbReference type="EMBL" id="BBH16521.1"/>
    </source>
</evidence>
<dbReference type="AlphaFoldDB" id="A0A3G9ISC7"/>
<dbReference type="KEGG" id="nbe:Back2_08080"/>
<accession>A0A3G9ISC7</accession>
<evidence type="ECO:0000313" key="2">
    <source>
        <dbReference type="Proteomes" id="UP000271573"/>
    </source>
</evidence>
<keyword evidence="2" id="KW-1185">Reference proteome</keyword>
<dbReference type="SUPFAM" id="SSF56801">
    <property type="entry name" value="Acetyl-CoA synthetase-like"/>
    <property type="match status" value="1"/>
</dbReference>
<organism evidence="1 2">
    <name type="scientific">Nocardioides baekrokdamisoli</name>
    <dbReference type="NCBI Taxonomy" id="1804624"/>
    <lineage>
        <taxon>Bacteria</taxon>
        <taxon>Bacillati</taxon>
        <taxon>Actinomycetota</taxon>
        <taxon>Actinomycetes</taxon>
        <taxon>Propionibacteriales</taxon>
        <taxon>Nocardioidaceae</taxon>
        <taxon>Nocardioides</taxon>
    </lineage>
</organism>